<feature type="compositionally biased region" description="Polar residues" evidence="1">
    <location>
        <begin position="164"/>
        <end position="183"/>
    </location>
</feature>
<feature type="region of interest" description="Disordered" evidence="1">
    <location>
        <begin position="34"/>
        <end position="242"/>
    </location>
</feature>
<protein>
    <recommendedName>
        <fullName evidence="2">DUF6590 domain-containing protein</fullName>
    </recommendedName>
</protein>
<proteinExistence type="predicted"/>
<gene>
    <name evidence="3" type="ORF">BT67DRAFT_14432</name>
</gene>
<dbReference type="EMBL" id="MU853401">
    <property type="protein sequence ID" value="KAK4138573.1"/>
    <property type="molecule type" value="Genomic_DNA"/>
</dbReference>
<keyword evidence="4" id="KW-1185">Reference proteome</keyword>
<reference evidence="3" key="1">
    <citation type="journal article" date="2023" name="Mol. Phylogenet. Evol.">
        <title>Genome-scale phylogeny and comparative genomics of the fungal order Sordariales.</title>
        <authorList>
            <person name="Hensen N."/>
            <person name="Bonometti L."/>
            <person name="Westerberg I."/>
            <person name="Brannstrom I.O."/>
            <person name="Guillou S."/>
            <person name="Cros-Aarteil S."/>
            <person name="Calhoun S."/>
            <person name="Haridas S."/>
            <person name="Kuo A."/>
            <person name="Mondo S."/>
            <person name="Pangilinan J."/>
            <person name="Riley R."/>
            <person name="LaButti K."/>
            <person name="Andreopoulos B."/>
            <person name="Lipzen A."/>
            <person name="Chen C."/>
            <person name="Yan M."/>
            <person name="Daum C."/>
            <person name="Ng V."/>
            <person name="Clum A."/>
            <person name="Steindorff A."/>
            <person name="Ohm R.A."/>
            <person name="Martin F."/>
            <person name="Silar P."/>
            <person name="Natvig D.O."/>
            <person name="Lalanne C."/>
            <person name="Gautier V."/>
            <person name="Ament-Velasquez S.L."/>
            <person name="Kruys A."/>
            <person name="Hutchinson M.I."/>
            <person name="Powell A.J."/>
            <person name="Barry K."/>
            <person name="Miller A.N."/>
            <person name="Grigoriev I.V."/>
            <person name="Debuchy R."/>
            <person name="Gladieux P."/>
            <person name="Hiltunen Thoren M."/>
            <person name="Johannesson H."/>
        </authorList>
    </citation>
    <scope>NUCLEOTIDE SEQUENCE</scope>
    <source>
        <strain evidence="3">CBS 123565</strain>
    </source>
</reference>
<evidence type="ECO:0000313" key="4">
    <source>
        <dbReference type="Proteomes" id="UP001304895"/>
    </source>
</evidence>
<dbReference type="PANTHER" id="PTHR35391:SF5">
    <property type="entry name" value="DUF6590 DOMAIN-CONTAINING PROTEIN"/>
    <property type="match status" value="1"/>
</dbReference>
<dbReference type="PANTHER" id="PTHR35391">
    <property type="entry name" value="C2H2-TYPE DOMAIN-CONTAINING PROTEIN-RELATED"/>
    <property type="match status" value="1"/>
</dbReference>
<sequence length="505" mass="56526">MAPGRRNIWGEWSEWTWDEDQVRYWRARQDIQGSTVAYSTSPVQGHAAFSETGRGKRAEPPAKSKSRGYKDASRDKTASSKKYRSKPARGYVEGYPGDPSDPPHDHEPFSEKTTPPTNTRDHAFPSPSNAASIDPLAPHETGFGVPSHAASIDPQVSPHEPGFETSSHASAFTSGFPRSSNQDYMHDQTRSPAHHRAGTRYPDQGQYGRRDHTSNRETRRQTSRREDSPPQQPTAGYYTTDPDILVQDEPSELQAAISQADAYHTGAPSATYPVGRAASMATAHSHAYEFDSGQRTPRQSPQQGAEVVQDYPYLDNTTSRVGIGRGPDTRNEYVVEHSSRFKPGEVFKILWCEPLGAGAPRSEVITNFVGMQERDGQRFYQGFRRFIVVANDEGHCTCVPILTYEHKACTKKGVKPLKHGIVFQLGKKARMVDGEPDLGFRPVRVDLYEKSEKLDKESRVNYAKLTTVEHNFPVFFIGRVVPDDFGNIVGPAVDLCWTRKRRYNQ</sequence>
<feature type="compositionally biased region" description="Basic and acidic residues" evidence="1">
    <location>
        <begin position="53"/>
        <end position="78"/>
    </location>
</feature>
<accession>A0AAN6USU5</accession>
<evidence type="ECO:0000313" key="3">
    <source>
        <dbReference type="EMBL" id="KAK4138573.1"/>
    </source>
</evidence>
<evidence type="ECO:0000259" key="2">
    <source>
        <dbReference type="Pfam" id="PF20233"/>
    </source>
</evidence>
<evidence type="ECO:0000256" key="1">
    <source>
        <dbReference type="SAM" id="MobiDB-lite"/>
    </source>
</evidence>
<organism evidence="3 4">
    <name type="scientific">Trichocladium antarcticum</name>
    <dbReference type="NCBI Taxonomy" id="1450529"/>
    <lineage>
        <taxon>Eukaryota</taxon>
        <taxon>Fungi</taxon>
        <taxon>Dikarya</taxon>
        <taxon>Ascomycota</taxon>
        <taxon>Pezizomycotina</taxon>
        <taxon>Sordariomycetes</taxon>
        <taxon>Sordariomycetidae</taxon>
        <taxon>Sordariales</taxon>
        <taxon>Chaetomiaceae</taxon>
        <taxon>Trichocladium</taxon>
    </lineage>
</organism>
<reference evidence="3" key="2">
    <citation type="submission" date="2023-05" db="EMBL/GenBank/DDBJ databases">
        <authorList>
            <consortium name="Lawrence Berkeley National Laboratory"/>
            <person name="Steindorff A."/>
            <person name="Hensen N."/>
            <person name="Bonometti L."/>
            <person name="Westerberg I."/>
            <person name="Brannstrom I.O."/>
            <person name="Guillou S."/>
            <person name="Cros-Aarteil S."/>
            <person name="Calhoun S."/>
            <person name="Haridas S."/>
            <person name="Kuo A."/>
            <person name="Mondo S."/>
            <person name="Pangilinan J."/>
            <person name="Riley R."/>
            <person name="Labutti K."/>
            <person name="Andreopoulos B."/>
            <person name="Lipzen A."/>
            <person name="Chen C."/>
            <person name="Yanf M."/>
            <person name="Daum C."/>
            <person name="Ng V."/>
            <person name="Clum A."/>
            <person name="Ohm R."/>
            <person name="Martin F."/>
            <person name="Silar P."/>
            <person name="Natvig D."/>
            <person name="Lalanne C."/>
            <person name="Gautier V."/>
            <person name="Ament-Velasquez S.L."/>
            <person name="Kruys A."/>
            <person name="Hutchinson M.I."/>
            <person name="Powell A.J."/>
            <person name="Barry K."/>
            <person name="Miller A.N."/>
            <person name="Grigoriev I.V."/>
            <person name="Debuchy R."/>
            <person name="Gladieux P."/>
            <person name="Thoren M.H."/>
            <person name="Johannesson H."/>
        </authorList>
    </citation>
    <scope>NUCLEOTIDE SEQUENCE</scope>
    <source>
        <strain evidence="3">CBS 123565</strain>
    </source>
</reference>
<feature type="compositionally biased region" description="Basic and acidic residues" evidence="1">
    <location>
        <begin position="208"/>
        <end position="228"/>
    </location>
</feature>
<feature type="domain" description="DUF6590" evidence="2">
    <location>
        <begin position="339"/>
        <end position="486"/>
    </location>
</feature>
<dbReference type="AlphaFoldDB" id="A0AAN6USU5"/>
<feature type="compositionally biased region" description="Basic and acidic residues" evidence="1">
    <location>
        <begin position="101"/>
        <end position="110"/>
    </location>
</feature>
<dbReference type="InterPro" id="IPR046497">
    <property type="entry name" value="DUF6590"/>
</dbReference>
<feature type="compositionally biased region" description="Polar residues" evidence="1">
    <location>
        <begin position="34"/>
        <end position="43"/>
    </location>
</feature>
<dbReference type="Proteomes" id="UP001304895">
    <property type="component" value="Unassembled WGS sequence"/>
</dbReference>
<dbReference type="Pfam" id="PF20233">
    <property type="entry name" value="DUF6590"/>
    <property type="match status" value="1"/>
</dbReference>
<comment type="caution">
    <text evidence="3">The sequence shown here is derived from an EMBL/GenBank/DDBJ whole genome shotgun (WGS) entry which is preliminary data.</text>
</comment>
<name>A0AAN6USU5_9PEZI</name>